<dbReference type="RefSeq" id="WP_127343440.1">
    <property type="nucleotide sequence ID" value="NZ_RJJX01000008.1"/>
</dbReference>
<accession>A0A434AVT5</accession>
<dbReference type="InterPro" id="IPR026341">
    <property type="entry name" value="T9SS_type_B"/>
</dbReference>
<dbReference type="OrthoDB" id="1123245at2"/>
<dbReference type="NCBIfam" id="TIGR04131">
    <property type="entry name" value="Bac_Flav_CTERM"/>
    <property type="match status" value="1"/>
</dbReference>
<reference evidence="2 3" key="1">
    <citation type="submission" date="2018-11" db="EMBL/GenBank/DDBJ databases">
        <title>Parancylomarina longa gen. nov., sp. nov., isolated from sediments of southern Okinawa.</title>
        <authorList>
            <person name="Fu T."/>
        </authorList>
    </citation>
    <scope>NUCLEOTIDE SEQUENCE [LARGE SCALE GENOMIC DNA]</scope>
    <source>
        <strain evidence="2 3">T3-2 S1-C</strain>
    </source>
</reference>
<organism evidence="2 3">
    <name type="scientific">Ancylomarina longa</name>
    <dbReference type="NCBI Taxonomy" id="2487017"/>
    <lineage>
        <taxon>Bacteria</taxon>
        <taxon>Pseudomonadati</taxon>
        <taxon>Bacteroidota</taxon>
        <taxon>Bacteroidia</taxon>
        <taxon>Marinilabiliales</taxon>
        <taxon>Marinifilaceae</taxon>
        <taxon>Ancylomarina</taxon>
    </lineage>
</organism>
<gene>
    <name evidence="2" type="ORF">DLK05_07870</name>
</gene>
<protein>
    <submittedName>
        <fullName evidence="2">Gliding motility-associated C-terminal domain-containing protein</fullName>
    </submittedName>
</protein>
<evidence type="ECO:0000313" key="2">
    <source>
        <dbReference type="EMBL" id="RUT78484.1"/>
    </source>
</evidence>
<dbReference type="AlphaFoldDB" id="A0A434AVT5"/>
<feature type="signal peptide" evidence="1">
    <location>
        <begin position="1"/>
        <end position="24"/>
    </location>
</feature>
<evidence type="ECO:0000313" key="3">
    <source>
        <dbReference type="Proteomes" id="UP000282985"/>
    </source>
</evidence>
<keyword evidence="1" id="KW-0732">Signal</keyword>
<dbReference type="Pfam" id="PF13585">
    <property type="entry name" value="CHU_C"/>
    <property type="match status" value="1"/>
</dbReference>
<comment type="caution">
    <text evidence="2">The sequence shown here is derived from an EMBL/GenBank/DDBJ whole genome shotgun (WGS) entry which is preliminary data.</text>
</comment>
<proteinExistence type="predicted"/>
<sequence length="843" mass="91573">MLKTLLHKTLLTAIAILLGGWAVAAEQYVVKGTTLNFKVDKIPKIEYHWSVTNITKGTSAVFLASKTNLSGNYTFVDAGDYKVKVYPEDSITHCFGDALTMVIHVDQAAPTAVFEDLKVPYVCAQNNGGDKNGIIGVSVLYNGPKPWTFKYSVDRAPAIMPAGADEIYTDEFQFDLAIPNATGKTHRAEILLVDAKTISGIPVEENLDKQTLEVDVLALPNTQFGDYQPIVQAGTTQSYTATIEKAENYELFAPADATIFNENTTRLSDNFHSNLSFDVQWGNTPGDYQIKLIERSAFDCAGDTVYANITLVESFVVSLGNDISICKGESTVLTPVIDFDGSYSYLWSDGSTGTSLTVKEAGDYTVTATDNNTGKTSKASVHIRVLDIPMVDLGADYQLADGEVITLDAGNPGSTFTWSTGDNKQSIQVSTSNTYSVVVTNANSCSASDEIIVSSVSDVFAIDLGADKDICEGDQIVLNPNPSIAQDYTYLWSNGANTPTLTVNESGTYSVTVRDSDGNEKTDEVLVTVHALPIVDLGDDIVLYDGETATLDAGDAGNNEVYEWNTGESSQTITVTDENVYSVKVTTEFGCSNSDNTSVIRKDGHKFSVDLGGDIQICEGDRVYLEPTIDRSFSADPIYKWIPSESTDKGIFVNQTGKYCVNVTDPFGNTEGDCIELVVNPSPIVDLGEDVILPAGSSVELDAENDGSFYRWSTDEITQKIDVDKAGDYWVEVTNQQSCMGRDTVNIQIPGSDQFVGLASGFSPNGDGKNDVLFVRGNNIATMNLIVYNRLGHKIFQSNRQDVGWDGTYRGVKQDMDVYVYFLKVTFLDGSSVQKRGNVTLLY</sequence>
<feature type="chain" id="PRO_5019405755" evidence="1">
    <location>
        <begin position="25"/>
        <end position="843"/>
    </location>
</feature>
<name>A0A434AVT5_9BACT</name>
<evidence type="ECO:0000256" key="1">
    <source>
        <dbReference type="SAM" id="SignalP"/>
    </source>
</evidence>
<dbReference type="Proteomes" id="UP000282985">
    <property type="component" value="Unassembled WGS sequence"/>
</dbReference>
<keyword evidence="3" id="KW-1185">Reference proteome</keyword>
<dbReference type="EMBL" id="RJJX01000008">
    <property type="protein sequence ID" value="RUT78484.1"/>
    <property type="molecule type" value="Genomic_DNA"/>
</dbReference>